<dbReference type="InterPro" id="IPR013525">
    <property type="entry name" value="ABC2_TM"/>
</dbReference>
<evidence type="ECO:0000256" key="3">
    <source>
        <dbReference type="ARBA" id="ARBA00022692"/>
    </source>
</evidence>
<feature type="transmembrane region" description="Helical" evidence="6">
    <location>
        <begin position="80"/>
        <end position="98"/>
    </location>
</feature>
<sequence>MGSMYSAILFMGVQNSTSIQPVVAVERTVFYRESAARMYSPLPYALRQVVIELPYILVQSLIYGILVYAMIGFEWTIAKFFWYMFFMYFTLAYFTFYGMMSMGLTSNYNVASIASAAFYALWNLFSGFIIPRTRIPIWWRWYYWLNPIAWTLNGLVTSQFGDVTEEFDNGVRVSEFVESYFGYHQDLLWVVANVVVLFAVLFAFLFGLSIKLFNFEKR</sequence>
<name>A0A9R1R3I6_TRITD</name>
<gene>
    <name evidence="8" type="ORF">TRITD_2Av1G035970</name>
</gene>
<protein>
    <recommendedName>
        <fullName evidence="7">ABC-2 type transporter transmembrane domain-containing protein</fullName>
    </recommendedName>
</protein>
<feature type="transmembrane region" description="Helical" evidence="6">
    <location>
        <begin position="110"/>
        <end position="130"/>
    </location>
</feature>
<feature type="transmembrane region" description="Helical" evidence="6">
    <location>
        <begin position="187"/>
        <end position="208"/>
    </location>
</feature>
<dbReference type="EMBL" id="LT934113">
    <property type="protein sequence ID" value="VAH26980.1"/>
    <property type="molecule type" value="Genomic_DNA"/>
</dbReference>
<dbReference type="GO" id="GO:0140359">
    <property type="term" value="F:ABC-type transporter activity"/>
    <property type="evidence" value="ECO:0007669"/>
    <property type="project" value="InterPro"/>
</dbReference>
<keyword evidence="3 6" id="KW-0812">Transmembrane</keyword>
<evidence type="ECO:0000256" key="2">
    <source>
        <dbReference type="ARBA" id="ARBA00022448"/>
    </source>
</evidence>
<comment type="subcellular location">
    <subcellularLocation>
        <location evidence="1">Membrane</location>
        <topology evidence="1">Multi-pass membrane protein</topology>
    </subcellularLocation>
</comment>
<feature type="transmembrane region" description="Helical" evidence="6">
    <location>
        <begin position="48"/>
        <end position="68"/>
    </location>
</feature>
<accession>A0A9R1R3I6</accession>
<dbReference type="PANTHER" id="PTHR19241">
    <property type="entry name" value="ATP-BINDING CASSETTE TRANSPORTER"/>
    <property type="match status" value="1"/>
</dbReference>
<feature type="domain" description="ABC-2 type transporter transmembrane" evidence="7">
    <location>
        <begin position="1"/>
        <end position="160"/>
    </location>
</feature>
<keyword evidence="4 6" id="KW-1133">Transmembrane helix</keyword>
<evidence type="ECO:0000256" key="6">
    <source>
        <dbReference type="SAM" id="Phobius"/>
    </source>
</evidence>
<evidence type="ECO:0000256" key="5">
    <source>
        <dbReference type="ARBA" id="ARBA00023136"/>
    </source>
</evidence>
<proteinExistence type="predicted"/>
<dbReference type="Gramene" id="TRITD2Av1G035970.1">
    <property type="protein sequence ID" value="TRITD2Av1G035970.1"/>
    <property type="gene ID" value="TRITD2Av1G035970"/>
</dbReference>
<keyword evidence="5 6" id="KW-0472">Membrane</keyword>
<dbReference type="GO" id="GO:0005886">
    <property type="term" value="C:plasma membrane"/>
    <property type="evidence" value="ECO:0007669"/>
    <property type="project" value="UniProtKB-ARBA"/>
</dbReference>
<keyword evidence="2" id="KW-0813">Transport</keyword>
<evidence type="ECO:0000313" key="8">
    <source>
        <dbReference type="EMBL" id="VAH26980.1"/>
    </source>
</evidence>
<dbReference type="Proteomes" id="UP000324705">
    <property type="component" value="Chromosome 2A"/>
</dbReference>
<evidence type="ECO:0000313" key="9">
    <source>
        <dbReference type="Proteomes" id="UP000324705"/>
    </source>
</evidence>
<reference evidence="8 9" key="1">
    <citation type="submission" date="2017-09" db="EMBL/GenBank/DDBJ databases">
        <authorList>
            <consortium name="International Durum Wheat Genome Sequencing Consortium (IDWGSC)"/>
            <person name="Milanesi L."/>
        </authorList>
    </citation>
    <scope>NUCLEOTIDE SEQUENCE [LARGE SCALE GENOMIC DNA]</scope>
    <source>
        <strain evidence="9">cv. Svevo</strain>
    </source>
</reference>
<evidence type="ECO:0000256" key="4">
    <source>
        <dbReference type="ARBA" id="ARBA00022989"/>
    </source>
</evidence>
<dbReference type="OMA" id="FIYSAVM"/>
<evidence type="ECO:0000256" key="1">
    <source>
        <dbReference type="ARBA" id="ARBA00004141"/>
    </source>
</evidence>
<feature type="transmembrane region" description="Helical" evidence="6">
    <location>
        <begin position="142"/>
        <end position="161"/>
    </location>
</feature>
<keyword evidence="9" id="KW-1185">Reference proteome</keyword>
<evidence type="ECO:0000259" key="7">
    <source>
        <dbReference type="Pfam" id="PF01061"/>
    </source>
</evidence>
<organism evidence="8 9">
    <name type="scientific">Triticum turgidum subsp. durum</name>
    <name type="common">Durum wheat</name>
    <name type="synonym">Triticum durum</name>
    <dbReference type="NCBI Taxonomy" id="4567"/>
    <lineage>
        <taxon>Eukaryota</taxon>
        <taxon>Viridiplantae</taxon>
        <taxon>Streptophyta</taxon>
        <taxon>Embryophyta</taxon>
        <taxon>Tracheophyta</taxon>
        <taxon>Spermatophyta</taxon>
        <taxon>Magnoliopsida</taxon>
        <taxon>Liliopsida</taxon>
        <taxon>Poales</taxon>
        <taxon>Poaceae</taxon>
        <taxon>BOP clade</taxon>
        <taxon>Pooideae</taxon>
        <taxon>Triticodae</taxon>
        <taxon>Triticeae</taxon>
        <taxon>Triticinae</taxon>
        <taxon>Triticum</taxon>
    </lineage>
</organism>
<dbReference type="AlphaFoldDB" id="A0A9R1R3I6"/>
<dbReference type="Pfam" id="PF01061">
    <property type="entry name" value="ABC2_membrane"/>
    <property type="match status" value="1"/>
</dbReference>